<organism evidence="1 2">
    <name type="scientific">Brevundimonas phage vB_BgoS-Bajun</name>
    <dbReference type="NCBI Taxonomy" id="2948594"/>
    <lineage>
        <taxon>Viruses</taxon>
        <taxon>Duplodnaviria</taxon>
        <taxon>Heunggongvirae</taxon>
        <taxon>Uroviricota</taxon>
        <taxon>Caudoviricetes</taxon>
        <taxon>Dolichocephalovirinae</taxon>
    </lineage>
</organism>
<sequence>MASVLDLPAEGFDRRKPLFRLFEMENGTLEWYEVFSQTNAPGRRLSPACEAQVWRHVAKATWRQGFWEAFAQHRKATVYEDS</sequence>
<proteinExistence type="predicted"/>
<accession>A0A9E7N6Z6</accession>
<gene>
    <name evidence="1" type="ORF">BAJUN_02720</name>
</gene>
<dbReference type="EMBL" id="ON529858">
    <property type="protein sequence ID" value="UTC29878.1"/>
    <property type="molecule type" value="Genomic_DNA"/>
</dbReference>
<protein>
    <submittedName>
        <fullName evidence="1">Uncharacterized protein</fullName>
    </submittedName>
</protein>
<evidence type="ECO:0000313" key="2">
    <source>
        <dbReference type="Proteomes" id="UP001057427"/>
    </source>
</evidence>
<evidence type="ECO:0000313" key="1">
    <source>
        <dbReference type="EMBL" id="UTC29878.1"/>
    </source>
</evidence>
<reference evidence="1" key="1">
    <citation type="submission" date="2022-05" db="EMBL/GenBank/DDBJ databases">
        <authorList>
            <person name="Friedrich I."/>
            <person name="Poehlein A."/>
            <person name="Schneider D."/>
            <person name="Hertel R."/>
            <person name="Daniel R."/>
        </authorList>
    </citation>
    <scope>NUCLEOTIDE SEQUENCE</scope>
</reference>
<name>A0A9E7N6Z6_9CAUD</name>
<dbReference type="Proteomes" id="UP001057427">
    <property type="component" value="Segment"/>
</dbReference>
<keyword evidence="2" id="KW-1185">Reference proteome</keyword>